<accession>A0ABW5Y1R5</accession>
<keyword evidence="3" id="KW-1185">Reference proteome</keyword>
<feature type="region of interest" description="Disordered" evidence="1">
    <location>
        <begin position="1"/>
        <end position="20"/>
    </location>
</feature>
<evidence type="ECO:0000313" key="3">
    <source>
        <dbReference type="Proteomes" id="UP001597568"/>
    </source>
</evidence>
<protein>
    <submittedName>
        <fullName evidence="2">Uncharacterized protein</fullName>
    </submittedName>
</protein>
<dbReference type="EMBL" id="JBHUOR010000109">
    <property type="protein sequence ID" value="MFD2869273.1"/>
    <property type="molecule type" value="Genomic_DNA"/>
</dbReference>
<gene>
    <name evidence="2" type="ORF">ACFSY7_12330</name>
</gene>
<organism evidence="2 3">
    <name type="scientific">Kurthia populi</name>
    <dbReference type="NCBI Taxonomy" id="1562132"/>
    <lineage>
        <taxon>Bacteria</taxon>
        <taxon>Bacillati</taxon>
        <taxon>Bacillota</taxon>
        <taxon>Bacilli</taxon>
        <taxon>Bacillales</taxon>
        <taxon>Caryophanaceae</taxon>
        <taxon>Kurthia</taxon>
    </lineage>
</organism>
<reference evidence="3" key="1">
    <citation type="journal article" date="2019" name="Int. J. Syst. Evol. Microbiol.">
        <title>The Global Catalogue of Microorganisms (GCM) 10K type strain sequencing project: providing services to taxonomists for standard genome sequencing and annotation.</title>
        <authorList>
            <consortium name="The Broad Institute Genomics Platform"/>
            <consortium name="The Broad Institute Genome Sequencing Center for Infectious Disease"/>
            <person name="Wu L."/>
            <person name="Ma J."/>
        </authorList>
    </citation>
    <scope>NUCLEOTIDE SEQUENCE [LARGE SCALE GENOMIC DNA]</scope>
    <source>
        <strain evidence="3">KCTC 33522</strain>
    </source>
</reference>
<evidence type="ECO:0000256" key="1">
    <source>
        <dbReference type="SAM" id="MobiDB-lite"/>
    </source>
</evidence>
<dbReference type="RefSeq" id="WP_380148056.1">
    <property type="nucleotide sequence ID" value="NZ_JBHUOR010000109.1"/>
</dbReference>
<name>A0ABW5Y1R5_9BACL</name>
<dbReference type="Proteomes" id="UP001597568">
    <property type="component" value="Unassembled WGS sequence"/>
</dbReference>
<evidence type="ECO:0000313" key="2">
    <source>
        <dbReference type="EMBL" id="MFD2869273.1"/>
    </source>
</evidence>
<proteinExistence type="predicted"/>
<sequence length="206" mass="23826">MGLNINKAKQKLNSAKKPAQKVEDTLEHLNARHSHQMDYINSAVTVINSITDLTNKIYASKQETKQSQIAADLRQNELQHDLDKLIIELDYKRDELTTEVEKIRIEKQQEARQLDHVFQTVREKEITKRLKNEQEHKERMMVLATQKQIFDLIANAYEKHAHLYFSGDLSAGFVEVSKQMQACISTINTALQTPANTHYIDIPSER</sequence>
<comment type="caution">
    <text evidence="2">The sequence shown here is derived from an EMBL/GenBank/DDBJ whole genome shotgun (WGS) entry which is preliminary data.</text>
</comment>